<comment type="similarity">
    <text evidence="2">Belongs to the VgrG protein family.</text>
</comment>
<dbReference type="NCBIfam" id="TIGR01646">
    <property type="entry name" value="vgr_GE"/>
    <property type="match status" value="1"/>
</dbReference>
<name>A0A330LJ41_9GAMM</name>
<dbReference type="PANTHER" id="PTHR32305">
    <property type="match status" value="1"/>
</dbReference>
<dbReference type="InterPro" id="IPR054030">
    <property type="entry name" value="Gp5_Vgr_C"/>
</dbReference>
<dbReference type="Gene3D" id="2.30.110.50">
    <property type="match status" value="1"/>
</dbReference>
<dbReference type="Gene3D" id="3.55.50.10">
    <property type="entry name" value="Baseplate protein-like domains"/>
    <property type="match status" value="1"/>
</dbReference>
<dbReference type="Pfam" id="PF22178">
    <property type="entry name" value="Gp5_trimer_C"/>
    <property type="match status" value="1"/>
</dbReference>
<dbReference type="NCBIfam" id="TIGR03361">
    <property type="entry name" value="VI_Rhs_Vgr"/>
    <property type="match status" value="1"/>
</dbReference>
<dbReference type="InterPro" id="IPR050708">
    <property type="entry name" value="T6SS_VgrG/RHS"/>
</dbReference>
<dbReference type="Pfam" id="PF04717">
    <property type="entry name" value="Phage_base_V"/>
    <property type="match status" value="1"/>
</dbReference>
<feature type="domain" description="Gp5/Type VI secretion system Vgr C-terminal trimerisation" evidence="5">
    <location>
        <begin position="477"/>
        <end position="585"/>
    </location>
</feature>
<dbReference type="Proteomes" id="UP000250163">
    <property type="component" value="Chromosome MORIYA"/>
</dbReference>
<evidence type="ECO:0000259" key="4">
    <source>
        <dbReference type="Pfam" id="PF04717"/>
    </source>
</evidence>
<evidence type="ECO:0000256" key="3">
    <source>
        <dbReference type="ARBA" id="ARBA00022525"/>
    </source>
</evidence>
<dbReference type="InterPro" id="IPR017847">
    <property type="entry name" value="T6SS_RhsGE_Vgr_subset"/>
</dbReference>
<evidence type="ECO:0000259" key="5">
    <source>
        <dbReference type="Pfam" id="PF22178"/>
    </source>
</evidence>
<feature type="domain" description="Gp5/Type VI secretion system Vgr protein OB-fold" evidence="4">
    <location>
        <begin position="393"/>
        <end position="460"/>
    </location>
</feature>
<evidence type="ECO:0000256" key="2">
    <source>
        <dbReference type="ARBA" id="ARBA00005558"/>
    </source>
</evidence>
<dbReference type="GO" id="GO:0005576">
    <property type="term" value="C:extracellular region"/>
    <property type="evidence" value="ECO:0007669"/>
    <property type="project" value="UniProtKB-SubCell"/>
</dbReference>
<dbReference type="OrthoDB" id="9762420at2"/>
<dbReference type="InterPro" id="IPR006531">
    <property type="entry name" value="Gp5/Vgr_OB"/>
</dbReference>
<dbReference type="Gene3D" id="2.40.50.230">
    <property type="entry name" value="Gp5 N-terminal domain"/>
    <property type="match status" value="1"/>
</dbReference>
<dbReference type="RefSeq" id="WP_112712660.1">
    <property type="nucleotide sequence ID" value="NZ_LS483250.1"/>
</dbReference>
<gene>
    <name evidence="6" type="ORF">MORIYA_0679</name>
</gene>
<comment type="subcellular location">
    <subcellularLocation>
        <location evidence="1">Secreted</location>
    </subcellularLocation>
</comment>
<proteinExistence type="inferred from homology"/>
<dbReference type="Gene3D" id="4.10.220.110">
    <property type="match status" value="1"/>
</dbReference>
<dbReference type="SUPFAM" id="SSF69349">
    <property type="entry name" value="Phage fibre proteins"/>
    <property type="match status" value="1"/>
</dbReference>
<dbReference type="InterPro" id="IPR037026">
    <property type="entry name" value="Vgr_OB-fold_dom_sf"/>
</dbReference>
<dbReference type="SUPFAM" id="SSF69255">
    <property type="entry name" value="gp5 N-terminal domain-like"/>
    <property type="match status" value="1"/>
</dbReference>
<reference evidence="7" key="1">
    <citation type="submission" date="2018-05" db="EMBL/GenBank/DDBJ databases">
        <authorList>
            <person name="Cea G.-C."/>
            <person name="William W."/>
        </authorList>
    </citation>
    <scope>NUCLEOTIDE SEQUENCE [LARGE SCALE GENOMIC DNA]</scope>
    <source>
        <strain evidence="7">DB21MT 5</strain>
    </source>
</reference>
<protein>
    <submittedName>
        <fullName evidence="6">Uncharacterized protein</fullName>
    </submittedName>
</protein>
<evidence type="ECO:0000256" key="1">
    <source>
        <dbReference type="ARBA" id="ARBA00004613"/>
    </source>
</evidence>
<accession>A0A330LJ41</accession>
<dbReference type="KEGG" id="mya:MORIYA_0679"/>
<dbReference type="PANTHER" id="PTHR32305:SF15">
    <property type="entry name" value="PROTEIN RHSA-RELATED"/>
    <property type="match status" value="1"/>
</dbReference>
<dbReference type="EMBL" id="LS483250">
    <property type="protein sequence ID" value="SQD77157.1"/>
    <property type="molecule type" value="Genomic_DNA"/>
</dbReference>
<dbReference type="AlphaFoldDB" id="A0A330LJ41"/>
<organism evidence="6 7">
    <name type="scientific">Moritella yayanosii</name>
    <dbReference type="NCBI Taxonomy" id="69539"/>
    <lineage>
        <taxon>Bacteria</taxon>
        <taxon>Pseudomonadati</taxon>
        <taxon>Pseudomonadota</taxon>
        <taxon>Gammaproteobacteria</taxon>
        <taxon>Alteromonadales</taxon>
        <taxon>Moritellaceae</taxon>
        <taxon>Moritella</taxon>
    </lineage>
</organism>
<evidence type="ECO:0000313" key="6">
    <source>
        <dbReference type="EMBL" id="SQD77157.1"/>
    </source>
</evidence>
<keyword evidence="7" id="KW-1185">Reference proteome</keyword>
<evidence type="ECO:0000313" key="7">
    <source>
        <dbReference type="Proteomes" id="UP000250163"/>
    </source>
</evidence>
<dbReference type="Pfam" id="PF05954">
    <property type="entry name" value="Phage_GPD"/>
    <property type="match status" value="1"/>
</dbReference>
<dbReference type="SUPFAM" id="SSF69279">
    <property type="entry name" value="Phage tail proteins"/>
    <property type="match status" value="2"/>
</dbReference>
<sequence>MASATQQHSMMKITTPLGGDALHITAVSMQESISSLYEIHASVYTTNSELDYQLLLGQSTTIELAVKDSSGNYTRNFNGLVTSISSQGQAYHKTDNANKYYCYTLIISPQFWLATMRSNCRIFQDLSVIDIASQILPEHNIQFTNKAGTAFKPYEYCVQYHETDYQFLTRLFAQEGIYFYFKQDAGANSLILANSTTSHMSCAESPLLQSDEIISHAYISAWSSLAAVKPGKVSLRAINFEQPLTNIDGSSSNADFTGQDKLEHFEYVSGNKNLAASNAFATTQLEQLQSNKAIFKASSNYVTIESGKMIAFSEHATQSLVGPEFLVTRNHFMASQGSQLDVNSKNGMEIHSNFYCVANSQNYQPIVNIKKPIIRGVQTAIVTGGASDEIYVDSYGRIKVKFYWDRLGTSDEKSSCWIRVSQNWAGKNWGAFFYPRVGQEVLVSFLDGDASQPIVIGSIYNGEQMPANALPANKTQSGIRTHSTTTDGNANCNELIFEDKVGNELLGLRAEKDHQLVVVNDQVDTVGNDRTTTVTNNDTLTVSNDQIETISNDRKTNIGNDDTLDVGNIFNLKAATEINLTVGSAKLSMKSDGTIKLSGVNIEISGTNVKVKGTATNIEGSMVVVKGSVVKIN</sequence>
<dbReference type="InterPro" id="IPR006533">
    <property type="entry name" value="T6SS_Vgr_RhsGE"/>
</dbReference>
<keyword evidence="3" id="KW-0964">Secreted</keyword>